<dbReference type="Proteomes" id="UP000238479">
    <property type="component" value="Chromosome 1"/>
</dbReference>
<comment type="caution">
    <text evidence="2">The sequence shown here is derived from an EMBL/GenBank/DDBJ whole genome shotgun (WGS) entry which is preliminary data.</text>
</comment>
<feature type="transmembrane region" description="Helical" evidence="1">
    <location>
        <begin position="16"/>
        <end position="41"/>
    </location>
</feature>
<evidence type="ECO:0000313" key="2">
    <source>
        <dbReference type="EMBL" id="PRQ59975.1"/>
    </source>
</evidence>
<organism evidence="2 3">
    <name type="scientific">Rosa chinensis</name>
    <name type="common">China rose</name>
    <dbReference type="NCBI Taxonomy" id="74649"/>
    <lineage>
        <taxon>Eukaryota</taxon>
        <taxon>Viridiplantae</taxon>
        <taxon>Streptophyta</taxon>
        <taxon>Embryophyta</taxon>
        <taxon>Tracheophyta</taxon>
        <taxon>Spermatophyta</taxon>
        <taxon>Magnoliopsida</taxon>
        <taxon>eudicotyledons</taxon>
        <taxon>Gunneridae</taxon>
        <taxon>Pentapetalae</taxon>
        <taxon>rosids</taxon>
        <taxon>fabids</taxon>
        <taxon>Rosales</taxon>
        <taxon>Rosaceae</taxon>
        <taxon>Rosoideae</taxon>
        <taxon>Rosoideae incertae sedis</taxon>
        <taxon>Rosa</taxon>
    </lineage>
</organism>
<keyword evidence="3" id="KW-1185">Reference proteome</keyword>
<dbReference type="AlphaFoldDB" id="A0A2P6SMQ6"/>
<dbReference type="Gramene" id="PRQ59975">
    <property type="protein sequence ID" value="PRQ59975"/>
    <property type="gene ID" value="RchiOBHm_Chr1g0376091"/>
</dbReference>
<accession>A0A2P6SMQ6</accession>
<sequence>MKIPSRALGLGNVAPLGASVVCTFSFWEILLGFGLLCLGLARLAGGGKVLVFDAAATSRGFSVCWPGFLEDSGWSQGERVCHAGLGLSVVVLRDDSAADQISESVAGWCGLGNLVRLRLMGWWLGIRSLPPDTILGGGGLGVSDCVDGDGAQGQSEVGYPALFVLFDKVGRGRGGGSNGCIAVDAHHFWVWSCWYGGGEAFISDDGIWRLMKVFPNVRFAGAIWAVFSRLTPVCSCGIWRTIKVFPSEVLIGSPEIGDGFGILIRAAGSLQGFNKDGGAAAGGGDGVVMGKATTWDVLSIWLGLGSFWALVSIFARVRDAFFIFVFYFLMVDEEFAISSTSNI</sequence>
<keyword evidence="1" id="KW-0472">Membrane</keyword>
<keyword evidence="1" id="KW-0812">Transmembrane</keyword>
<protein>
    <submittedName>
        <fullName evidence="2">Uncharacterized protein</fullName>
    </submittedName>
</protein>
<keyword evidence="1" id="KW-1133">Transmembrane helix</keyword>
<feature type="transmembrane region" description="Helical" evidence="1">
    <location>
        <begin position="297"/>
        <end position="314"/>
    </location>
</feature>
<evidence type="ECO:0000313" key="3">
    <source>
        <dbReference type="Proteomes" id="UP000238479"/>
    </source>
</evidence>
<gene>
    <name evidence="2" type="ORF">RchiOBHm_Chr1g0376091</name>
</gene>
<reference evidence="2 3" key="1">
    <citation type="journal article" date="2018" name="Nat. Genet.">
        <title>The Rosa genome provides new insights in the design of modern roses.</title>
        <authorList>
            <person name="Bendahmane M."/>
        </authorList>
    </citation>
    <scope>NUCLEOTIDE SEQUENCE [LARGE SCALE GENOMIC DNA]</scope>
    <source>
        <strain evidence="3">cv. Old Blush</strain>
    </source>
</reference>
<name>A0A2P6SMQ6_ROSCH</name>
<dbReference type="EMBL" id="PDCK01000039">
    <property type="protein sequence ID" value="PRQ59975.1"/>
    <property type="molecule type" value="Genomic_DNA"/>
</dbReference>
<proteinExistence type="predicted"/>
<evidence type="ECO:0000256" key="1">
    <source>
        <dbReference type="SAM" id="Phobius"/>
    </source>
</evidence>